<dbReference type="AlphaFoldDB" id="A0A1X2ID98"/>
<accession>A0A1X2ID98</accession>
<comment type="subcellular location">
    <subcellularLocation>
        <location evidence="1">Nucleus</location>
    </subcellularLocation>
</comment>
<dbReference type="GO" id="GO:0000727">
    <property type="term" value="P:double-strand break repair via break-induced replication"/>
    <property type="evidence" value="ECO:0007669"/>
    <property type="project" value="EnsemblFungi"/>
</dbReference>
<evidence type="ECO:0000256" key="6">
    <source>
        <dbReference type="SAM" id="MobiDB-lite"/>
    </source>
</evidence>
<keyword evidence="4" id="KW-0539">Nucleus</keyword>
<dbReference type="GO" id="GO:0031573">
    <property type="term" value="P:mitotic intra-S DNA damage checkpoint signaling"/>
    <property type="evidence" value="ECO:0007669"/>
    <property type="project" value="EnsemblFungi"/>
</dbReference>
<reference evidence="7 8" key="1">
    <citation type="submission" date="2016-07" db="EMBL/GenBank/DDBJ databases">
        <title>Pervasive Adenine N6-methylation of Active Genes in Fungi.</title>
        <authorList>
            <consortium name="DOE Joint Genome Institute"/>
            <person name="Mondo S.J."/>
            <person name="Dannebaum R.O."/>
            <person name="Kuo R.C."/>
            <person name="Labutti K."/>
            <person name="Haridas S."/>
            <person name="Kuo A."/>
            <person name="Salamov A."/>
            <person name="Ahrendt S.R."/>
            <person name="Lipzen A."/>
            <person name="Sullivan W."/>
            <person name="Andreopoulos W.B."/>
            <person name="Clum A."/>
            <person name="Lindquist E."/>
            <person name="Daum C."/>
            <person name="Ramamoorthy G.K."/>
            <person name="Gryganskyi A."/>
            <person name="Culley D."/>
            <person name="Magnuson J.K."/>
            <person name="James T.Y."/>
            <person name="O'Malley M.A."/>
            <person name="Stajich J.E."/>
            <person name="Spatafora J.W."/>
            <person name="Visel A."/>
            <person name="Grigoriev I.V."/>
        </authorList>
    </citation>
    <scope>NUCLEOTIDE SEQUENCE [LARGE SCALE GENOMIC DNA]</scope>
    <source>
        <strain evidence="7 8">NRRL 1336</strain>
    </source>
</reference>
<dbReference type="PANTHER" id="PTHR10507:SF0">
    <property type="entry name" value="CELL DIVISION CONTROL PROTEIN 45 HOMOLOG"/>
    <property type="match status" value="1"/>
</dbReference>
<protein>
    <submittedName>
        <fullName evidence="7">CDC45 family</fullName>
    </submittedName>
</protein>
<dbReference type="GO" id="GO:0043596">
    <property type="term" value="C:nuclear replication fork"/>
    <property type="evidence" value="ECO:0007669"/>
    <property type="project" value="EnsemblFungi"/>
</dbReference>
<dbReference type="InterPro" id="IPR003874">
    <property type="entry name" value="CDC45"/>
</dbReference>
<sequence>MVRITTARYSEAYDRIKRDSLSGNCIIFVAPDVDAICCCKILQSLLKRDIIQHKIVPVSGYKDLQKANEELVAKDEQLRTIIMINCGGLVDVADILKLNDQMSLFIFDSHRPIHLDNIVGGNNVCVFDDDDENEKMEELISIYEELFYHDSSDEGDDDDNKHNGNDENEDETDETDDEDDERVQSDRPRQRRRLNEDTRLNKRAQQKEREERLQEYYSTSYHVNSSAGQMYILATQLNKTNNELLWLAITGVTAQYIFERNDTTKYMQYVKRFSDDVALFNLSTQETSSSAKAEDSIQCEDEYRFMLFRHWSLYDSMFHSGYVASKLGVWREFGQKRLNNMFAKMGFSLQQCHQVYTHMDMELKNILRNKIETVAPLYGLTDICFPSFSRTYGWKYSLSASDIVYALATLLETSPSAAAALGEPVNWNDDQDWGELEDTTNDHPEDLGSVRRKWWMRNFYTAYDSLNSIDGIRRGISLCMKIQKAIVRQGTSIIDKKNTRTLKSFRMVLIKDGPDLPLFQHPLTLSKLALFLTDAFREHGRRNLPFVISSLDEEHDSYLVVANTGAPAFGDIRKNRFGIAFQMASVETNARTSFDSFETSVLQIHKNDLEHFLEKLYVGSV</sequence>
<keyword evidence="8" id="KW-1185">Reference proteome</keyword>
<feature type="region of interest" description="Disordered" evidence="6">
    <location>
        <begin position="150"/>
        <end position="211"/>
    </location>
</feature>
<proteinExistence type="inferred from homology"/>
<evidence type="ECO:0000256" key="3">
    <source>
        <dbReference type="ARBA" id="ARBA00022705"/>
    </source>
</evidence>
<evidence type="ECO:0000256" key="4">
    <source>
        <dbReference type="ARBA" id="ARBA00023242"/>
    </source>
</evidence>
<dbReference type="STRING" id="90262.A0A1X2ID98"/>
<dbReference type="GO" id="GO:0006270">
    <property type="term" value="P:DNA replication initiation"/>
    <property type="evidence" value="ECO:0007669"/>
    <property type="project" value="EnsemblFungi"/>
</dbReference>
<evidence type="ECO:0000256" key="1">
    <source>
        <dbReference type="ARBA" id="ARBA00004123"/>
    </source>
</evidence>
<feature type="compositionally biased region" description="Acidic residues" evidence="6">
    <location>
        <begin position="166"/>
        <end position="181"/>
    </location>
</feature>
<dbReference type="EMBL" id="MCGE01000014">
    <property type="protein sequence ID" value="ORZ14490.1"/>
    <property type="molecule type" value="Genomic_DNA"/>
</dbReference>
<dbReference type="GO" id="GO:1902977">
    <property type="term" value="P:mitotic DNA replication preinitiation complex assembly"/>
    <property type="evidence" value="ECO:0007669"/>
    <property type="project" value="EnsemblFungi"/>
</dbReference>
<name>A0A1X2ID98_9FUNG</name>
<dbReference type="GO" id="GO:0003697">
    <property type="term" value="F:single-stranded DNA binding"/>
    <property type="evidence" value="ECO:0007669"/>
    <property type="project" value="EnsemblFungi"/>
</dbReference>
<comment type="caution">
    <text evidence="7">The sequence shown here is derived from an EMBL/GenBank/DDBJ whole genome shotgun (WGS) entry which is preliminary data.</text>
</comment>
<keyword evidence="3" id="KW-0235">DNA replication</keyword>
<organism evidence="7 8">
    <name type="scientific">Absidia repens</name>
    <dbReference type="NCBI Taxonomy" id="90262"/>
    <lineage>
        <taxon>Eukaryota</taxon>
        <taxon>Fungi</taxon>
        <taxon>Fungi incertae sedis</taxon>
        <taxon>Mucoromycota</taxon>
        <taxon>Mucoromycotina</taxon>
        <taxon>Mucoromycetes</taxon>
        <taxon>Mucorales</taxon>
        <taxon>Cunninghamellaceae</taxon>
        <taxon>Absidia</taxon>
    </lineage>
</organism>
<dbReference type="Pfam" id="PF02724">
    <property type="entry name" value="CDC45"/>
    <property type="match status" value="1"/>
</dbReference>
<feature type="compositionally biased region" description="Basic and acidic residues" evidence="6">
    <location>
        <begin position="182"/>
        <end position="211"/>
    </location>
</feature>
<evidence type="ECO:0000256" key="2">
    <source>
        <dbReference type="ARBA" id="ARBA00010727"/>
    </source>
</evidence>
<evidence type="ECO:0000256" key="5">
    <source>
        <dbReference type="ARBA" id="ARBA00023306"/>
    </source>
</evidence>
<dbReference type="GO" id="GO:0003682">
    <property type="term" value="F:chromatin binding"/>
    <property type="evidence" value="ECO:0007669"/>
    <property type="project" value="EnsemblFungi"/>
</dbReference>
<dbReference type="GO" id="GO:0000785">
    <property type="term" value="C:chromatin"/>
    <property type="evidence" value="ECO:0007669"/>
    <property type="project" value="EnsemblFungi"/>
</dbReference>
<dbReference type="PANTHER" id="PTHR10507">
    <property type="entry name" value="CDC45-RELATED PROTEIN"/>
    <property type="match status" value="1"/>
</dbReference>
<dbReference type="GO" id="GO:0003688">
    <property type="term" value="F:DNA replication origin binding"/>
    <property type="evidence" value="ECO:0007669"/>
    <property type="project" value="EnsemblFungi"/>
</dbReference>
<evidence type="ECO:0000313" key="7">
    <source>
        <dbReference type="EMBL" id="ORZ14490.1"/>
    </source>
</evidence>
<dbReference type="OrthoDB" id="10258882at2759"/>
<gene>
    <name evidence="7" type="ORF">BCR42DRAFT_353687</name>
</gene>
<evidence type="ECO:0000313" key="8">
    <source>
        <dbReference type="Proteomes" id="UP000193560"/>
    </source>
</evidence>
<dbReference type="Proteomes" id="UP000193560">
    <property type="component" value="Unassembled WGS sequence"/>
</dbReference>
<comment type="similarity">
    <text evidence="2">Belongs to the CDC45 family.</text>
</comment>
<keyword evidence="5" id="KW-0131">Cell cycle</keyword>
<dbReference type="GO" id="GO:0071162">
    <property type="term" value="C:CMG complex"/>
    <property type="evidence" value="ECO:0007669"/>
    <property type="project" value="EnsemblFungi"/>
</dbReference>